<dbReference type="AlphaFoldDB" id="A0A1E3PDF1"/>
<dbReference type="EMBL" id="KV454414">
    <property type="protein sequence ID" value="ODQ63435.1"/>
    <property type="molecule type" value="Genomic_DNA"/>
</dbReference>
<protein>
    <submittedName>
        <fullName evidence="1">Uncharacterized protein</fullName>
    </submittedName>
</protein>
<accession>A0A1E3PDF1</accession>
<organism evidence="1 2">
    <name type="scientific">Nadsonia fulvescens var. elongata DSM 6958</name>
    <dbReference type="NCBI Taxonomy" id="857566"/>
    <lineage>
        <taxon>Eukaryota</taxon>
        <taxon>Fungi</taxon>
        <taxon>Dikarya</taxon>
        <taxon>Ascomycota</taxon>
        <taxon>Saccharomycotina</taxon>
        <taxon>Dipodascomycetes</taxon>
        <taxon>Dipodascales</taxon>
        <taxon>Dipodascales incertae sedis</taxon>
        <taxon>Nadsonia</taxon>
    </lineage>
</organism>
<evidence type="ECO:0000313" key="1">
    <source>
        <dbReference type="EMBL" id="ODQ63435.1"/>
    </source>
</evidence>
<reference evidence="1 2" key="1">
    <citation type="journal article" date="2016" name="Proc. Natl. Acad. Sci. U.S.A.">
        <title>Comparative genomics of biotechnologically important yeasts.</title>
        <authorList>
            <person name="Riley R."/>
            <person name="Haridas S."/>
            <person name="Wolfe K.H."/>
            <person name="Lopes M.R."/>
            <person name="Hittinger C.T."/>
            <person name="Goeker M."/>
            <person name="Salamov A.A."/>
            <person name="Wisecaver J.H."/>
            <person name="Long T.M."/>
            <person name="Calvey C.H."/>
            <person name="Aerts A.L."/>
            <person name="Barry K.W."/>
            <person name="Choi C."/>
            <person name="Clum A."/>
            <person name="Coughlan A.Y."/>
            <person name="Deshpande S."/>
            <person name="Douglass A.P."/>
            <person name="Hanson S.J."/>
            <person name="Klenk H.-P."/>
            <person name="LaButti K.M."/>
            <person name="Lapidus A."/>
            <person name="Lindquist E.A."/>
            <person name="Lipzen A.M."/>
            <person name="Meier-Kolthoff J.P."/>
            <person name="Ohm R.A."/>
            <person name="Otillar R.P."/>
            <person name="Pangilinan J.L."/>
            <person name="Peng Y."/>
            <person name="Rokas A."/>
            <person name="Rosa C.A."/>
            <person name="Scheuner C."/>
            <person name="Sibirny A.A."/>
            <person name="Slot J.C."/>
            <person name="Stielow J.B."/>
            <person name="Sun H."/>
            <person name="Kurtzman C.P."/>
            <person name="Blackwell M."/>
            <person name="Grigoriev I.V."/>
            <person name="Jeffries T.W."/>
        </authorList>
    </citation>
    <scope>NUCLEOTIDE SEQUENCE [LARGE SCALE GENOMIC DNA]</scope>
    <source>
        <strain evidence="1 2">DSM 6958</strain>
    </source>
</reference>
<gene>
    <name evidence="1" type="ORF">NADFUDRAFT_43761</name>
</gene>
<evidence type="ECO:0000313" key="2">
    <source>
        <dbReference type="Proteomes" id="UP000095009"/>
    </source>
</evidence>
<dbReference type="Proteomes" id="UP000095009">
    <property type="component" value="Unassembled WGS sequence"/>
</dbReference>
<sequence length="101" mass="11446">MAQKGLYWYKSVWNFKLPDIKDTAAKVIPELDDNFNLDYLAPSFRRAIVPQGSAQIATKASAYYSRFIIESAEPTWEVASLEITYVSNSTELEVIVVKCGY</sequence>
<proteinExistence type="predicted"/>
<keyword evidence="2" id="KW-1185">Reference proteome</keyword>
<name>A0A1E3PDF1_9ASCO</name>